<organism evidence="2 3">
    <name type="scientific">Cutibacterium namnetense</name>
    <dbReference type="NCBI Taxonomy" id="1574624"/>
    <lineage>
        <taxon>Bacteria</taxon>
        <taxon>Bacillati</taxon>
        <taxon>Actinomycetota</taxon>
        <taxon>Actinomycetes</taxon>
        <taxon>Propionibacteriales</taxon>
        <taxon>Propionibacteriaceae</taxon>
        <taxon>Cutibacterium</taxon>
    </lineage>
</organism>
<comment type="caution">
    <text evidence="2">The sequence shown here is derived from an EMBL/GenBank/DDBJ whole genome shotgun (WGS) entry which is preliminary data.</text>
</comment>
<sequence length="100" mass="10881">MVQGLGLILGQDDDPAGPIGEPFEHELSLYVEQTNHRNTGRPIHPRLRETFMQPTDGTGPPACVLSLITAADRSAIPVYAAGTTQVEQRDAGALLLRRRH</sequence>
<dbReference type="Proteomes" id="UP000256324">
    <property type="component" value="Unassembled WGS sequence"/>
</dbReference>
<accession>A0ABX9ICF3</accession>
<protein>
    <submittedName>
        <fullName evidence="2">Uncharacterized protein</fullName>
    </submittedName>
</protein>
<reference evidence="2 3" key="1">
    <citation type="submission" date="2017-09" db="EMBL/GenBank/DDBJ databases">
        <authorList>
            <person name="Bumgarner R.E."/>
        </authorList>
    </citation>
    <scope>NUCLEOTIDE SEQUENCE [LARGE SCALE GENOMIC DNA]</scope>
    <source>
        <strain evidence="2 3">T34998</strain>
    </source>
</reference>
<evidence type="ECO:0000256" key="1">
    <source>
        <dbReference type="SAM" id="MobiDB-lite"/>
    </source>
</evidence>
<gene>
    <name evidence="2" type="ORF">CP880_07280</name>
</gene>
<name>A0ABX9ICF3_9ACTN</name>
<keyword evidence="3" id="KW-1185">Reference proteome</keyword>
<proteinExistence type="predicted"/>
<feature type="region of interest" description="Disordered" evidence="1">
    <location>
        <begin position="1"/>
        <end position="21"/>
    </location>
</feature>
<evidence type="ECO:0000313" key="2">
    <source>
        <dbReference type="EMBL" id="REB69244.1"/>
    </source>
</evidence>
<evidence type="ECO:0000313" key="3">
    <source>
        <dbReference type="Proteomes" id="UP000256324"/>
    </source>
</evidence>
<dbReference type="EMBL" id="PCZS01000002">
    <property type="protein sequence ID" value="REB69244.1"/>
    <property type="molecule type" value="Genomic_DNA"/>
</dbReference>